<dbReference type="PROSITE" id="PS00483">
    <property type="entry name" value="DIHYDROOROTASE_2"/>
    <property type="match status" value="1"/>
</dbReference>
<dbReference type="InterPro" id="IPR032466">
    <property type="entry name" value="Metal_Hydrolase"/>
</dbReference>
<comment type="caution">
    <text evidence="8">The sequence shown here is derived from an EMBL/GenBank/DDBJ whole genome shotgun (WGS) entry which is preliminary data.</text>
</comment>
<dbReference type="SUPFAM" id="SSF51338">
    <property type="entry name" value="Composite domain of metallo-dependent hydrolases"/>
    <property type="match status" value="1"/>
</dbReference>
<dbReference type="OrthoDB" id="9765462at2"/>
<evidence type="ECO:0000256" key="3">
    <source>
        <dbReference type="ARBA" id="ARBA00010286"/>
    </source>
</evidence>
<name>A0A1Y4SZP5_9FIRM</name>
<dbReference type="GO" id="GO:0005737">
    <property type="term" value="C:cytoplasm"/>
    <property type="evidence" value="ECO:0007669"/>
    <property type="project" value="TreeGrafter"/>
</dbReference>
<dbReference type="GO" id="GO:0006221">
    <property type="term" value="P:pyrimidine nucleotide biosynthetic process"/>
    <property type="evidence" value="ECO:0007669"/>
    <property type="project" value="UniProtKB-KW"/>
</dbReference>
<comment type="cofactor">
    <cofactor evidence="1">
        <name>Zn(2+)</name>
        <dbReference type="ChEBI" id="CHEBI:29105"/>
    </cofactor>
</comment>
<dbReference type="Gene3D" id="2.30.40.10">
    <property type="entry name" value="Urease, subunit C, domain 1"/>
    <property type="match status" value="1"/>
</dbReference>
<dbReference type="AlphaFoldDB" id="A0A1Y4SZP5"/>
<comment type="similarity">
    <text evidence="3">Belongs to the metallo-dependent hydrolases superfamily. DHOase family. Class I DHOase subfamily.</text>
</comment>
<dbReference type="GO" id="GO:0004038">
    <property type="term" value="F:allantoinase activity"/>
    <property type="evidence" value="ECO:0007669"/>
    <property type="project" value="TreeGrafter"/>
</dbReference>
<dbReference type="SUPFAM" id="SSF51556">
    <property type="entry name" value="Metallo-dependent hydrolases"/>
    <property type="match status" value="1"/>
</dbReference>
<evidence type="ECO:0000313" key="9">
    <source>
        <dbReference type="Proteomes" id="UP000195305"/>
    </source>
</evidence>
<dbReference type="GO" id="GO:0046872">
    <property type="term" value="F:metal ion binding"/>
    <property type="evidence" value="ECO:0007669"/>
    <property type="project" value="UniProtKB-KW"/>
</dbReference>
<accession>A0A1Y4SZP5</accession>
<evidence type="ECO:0000256" key="1">
    <source>
        <dbReference type="ARBA" id="ARBA00001947"/>
    </source>
</evidence>
<keyword evidence="5" id="KW-0378">Hydrolase</keyword>
<dbReference type="InterPro" id="IPR011059">
    <property type="entry name" value="Metal-dep_hydrolase_composite"/>
</dbReference>
<gene>
    <name evidence="8" type="ORF">B5E75_03965</name>
</gene>
<dbReference type="GO" id="GO:0006145">
    <property type="term" value="P:purine nucleobase catabolic process"/>
    <property type="evidence" value="ECO:0007669"/>
    <property type="project" value="TreeGrafter"/>
</dbReference>
<evidence type="ECO:0000256" key="4">
    <source>
        <dbReference type="ARBA" id="ARBA00022723"/>
    </source>
</evidence>
<keyword evidence="4" id="KW-0479">Metal-binding</keyword>
<keyword evidence="9" id="KW-1185">Reference proteome</keyword>
<reference evidence="8 9" key="1">
    <citation type="journal article" date="2018" name="BMC Genomics">
        <title>Whole genome sequencing and function prediction of 133 gut anaerobes isolated from chicken caecum in pure cultures.</title>
        <authorList>
            <person name="Medvecky M."/>
            <person name="Cejkova D."/>
            <person name="Polansky O."/>
            <person name="Karasova D."/>
            <person name="Kubasova T."/>
            <person name="Cizek A."/>
            <person name="Rychlik I."/>
        </authorList>
    </citation>
    <scope>NUCLEOTIDE SEQUENCE [LARGE SCALE GENOMIC DNA]</scope>
    <source>
        <strain evidence="8 9">An13</strain>
    </source>
</reference>
<sequence>MNSYLLKNVHLYHQGIFKKTDILVKNGYIEKIDENITGFEPVIDLQGKYASHNFIDIHTHLREPGFEHKETIHTGSLSALYGGYGTIVAMANTLPCMDDLEAVEDFKQRVVHDACVNVYTYSAITENLKGQKLVDMAQLIQEDIVLGFSDDGKGVQNDDMMDLAMQLAGNLDSIIVAHCEDESELHGGCIHEGHYAKEHHLIGINSASEYKQVARDLDIVRQYHNRYHICHISTKETVDLLHQARQEGLCVSGEASPHHLILTEDNIQDCSPQYKMNPPLRSKEDHQALIKGLNEKTITVIATDHAPHAREEKATSIEKAPFGIIGLQHAFSLLYTYLVKKNLVSLETILDALTVGPAQVLRLDCQIQEGSLANLCIFDLNEHFIIEEKDLKSKSANTPFLGAECYGRIVANIVNGEYNDLEEK</sequence>
<dbReference type="CDD" id="cd01317">
    <property type="entry name" value="DHOase_IIa"/>
    <property type="match status" value="1"/>
</dbReference>
<dbReference type="PANTHER" id="PTHR43668:SF2">
    <property type="entry name" value="ALLANTOINASE"/>
    <property type="match status" value="1"/>
</dbReference>
<dbReference type="InterPro" id="IPR004722">
    <property type="entry name" value="DHOase"/>
</dbReference>
<evidence type="ECO:0000256" key="5">
    <source>
        <dbReference type="ARBA" id="ARBA00022801"/>
    </source>
</evidence>
<dbReference type="Proteomes" id="UP000195305">
    <property type="component" value="Unassembled WGS sequence"/>
</dbReference>
<feature type="domain" description="Dihydroorotase catalytic" evidence="7">
    <location>
        <begin position="53"/>
        <end position="236"/>
    </location>
</feature>
<evidence type="ECO:0000256" key="2">
    <source>
        <dbReference type="ARBA" id="ARBA00002368"/>
    </source>
</evidence>
<dbReference type="NCBIfam" id="TIGR00857">
    <property type="entry name" value="pyrC_multi"/>
    <property type="match status" value="1"/>
</dbReference>
<dbReference type="PANTHER" id="PTHR43668">
    <property type="entry name" value="ALLANTOINASE"/>
    <property type="match status" value="1"/>
</dbReference>
<protein>
    <submittedName>
        <fullName evidence="8">Dihydroorotase</fullName>
    </submittedName>
</protein>
<dbReference type="Gene3D" id="3.20.20.140">
    <property type="entry name" value="Metal-dependent hydrolases"/>
    <property type="match status" value="1"/>
</dbReference>
<dbReference type="InterPro" id="IPR002195">
    <property type="entry name" value="Dihydroorotase_CS"/>
</dbReference>
<comment type="function">
    <text evidence="2">Catalyzes the reversible cyclization of carbamoyl aspartate to dihydroorotate.</text>
</comment>
<evidence type="ECO:0000256" key="6">
    <source>
        <dbReference type="ARBA" id="ARBA00022975"/>
    </source>
</evidence>
<dbReference type="InterPro" id="IPR024403">
    <property type="entry name" value="DHOase_cat"/>
</dbReference>
<evidence type="ECO:0000313" key="8">
    <source>
        <dbReference type="EMBL" id="OUQ35419.1"/>
    </source>
</evidence>
<evidence type="ECO:0000259" key="7">
    <source>
        <dbReference type="Pfam" id="PF12890"/>
    </source>
</evidence>
<proteinExistence type="inferred from homology"/>
<dbReference type="RefSeq" id="WP_087357494.1">
    <property type="nucleotide sequence ID" value="NZ_NFLJ01000008.1"/>
</dbReference>
<keyword evidence="6" id="KW-0665">Pyrimidine biosynthesis</keyword>
<dbReference type="InterPro" id="IPR050138">
    <property type="entry name" value="DHOase/Allantoinase_Hydrolase"/>
</dbReference>
<dbReference type="Pfam" id="PF12890">
    <property type="entry name" value="DHOase"/>
    <property type="match status" value="1"/>
</dbReference>
<dbReference type="GO" id="GO:0004151">
    <property type="term" value="F:dihydroorotase activity"/>
    <property type="evidence" value="ECO:0007669"/>
    <property type="project" value="InterPro"/>
</dbReference>
<organism evidence="8 9">
    <name type="scientific">Massilimicrobiota timonensis</name>
    <dbReference type="NCBI Taxonomy" id="1776392"/>
    <lineage>
        <taxon>Bacteria</taxon>
        <taxon>Bacillati</taxon>
        <taxon>Bacillota</taxon>
        <taxon>Erysipelotrichia</taxon>
        <taxon>Erysipelotrichales</taxon>
        <taxon>Erysipelotrichaceae</taxon>
        <taxon>Massilimicrobiota</taxon>
    </lineage>
</organism>
<dbReference type="EMBL" id="NFLJ01000008">
    <property type="protein sequence ID" value="OUQ35419.1"/>
    <property type="molecule type" value="Genomic_DNA"/>
</dbReference>